<accession>A0A4P8EK19</accession>
<dbReference type="OrthoDB" id="9868827at2"/>
<keyword evidence="3" id="KW-1185">Reference proteome</keyword>
<keyword evidence="1" id="KW-0472">Membrane</keyword>
<dbReference type="Proteomes" id="UP000298631">
    <property type="component" value="Plasmid unnamed1"/>
</dbReference>
<evidence type="ECO:0000256" key="1">
    <source>
        <dbReference type="SAM" id="Phobius"/>
    </source>
</evidence>
<dbReference type="RefSeq" id="WP_137195200.1">
    <property type="nucleotide sequence ID" value="NZ_CP039965.1"/>
</dbReference>
<sequence>MIVMLLRVIMVLIPFALIIFVVAKVQGAKSAPQTIAAPAQSSPLFGLQTLSFCLLAALTLYVATMEVV</sequence>
<evidence type="ECO:0000313" key="2">
    <source>
        <dbReference type="EMBL" id="QCO57406.1"/>
    </source>
</evidence>
<dbReference type="EMBL" id="CP039965">
    <property type="protein sequence ID" value="QCO57406.1"/>
    <property type="molecule type" value="Genomic_DNA"/>
</dbReference>
<keyword evidence="1" id="KW-1133">Transmembrane helix</keyword>
<feature type="transmembrane region" description="Helical" evidence="1">
    <location>
        <begin position="43"/>
        <end position="63"/>
    </location>
</feature>
<gene>
    <name evidence="2" type="ORF">EOK75_16965</name>
</gene>
<dbReference type="KEGG" id="pseb:EOK75_16965"/>
<organism evidence="2 3">
    <name type="scientific">Pseudorhodobacter turbinis</name>
    <dbReference type="NCBI Taxonomy" id="2500533"/>
    <lineage>
        <taxon>Bacteria</taxon>
        <taxon>Pseudomonadati</taxon>
        <taxon>Pseudomonadota</taxon>
        <taxon>Alphaproteobacteria</taxon>
        <taxon>Rhodobacterales</taxon>
        <taxon>Paracoccaceae</taxon>
        <taxon>Pseudorhodobacter</taxon>
    </lineage>
</organism>
<keyword evidence="1" id="KW-0812">Transmembrane</keyword>
<name>A0A4P8EK19_9RHOB</name>
<evidence type="ECO:0000313" key="3">
    <source>
        <dbReference type="Proteomes" id="UP000298631"/>
    </source>
</evidence>
<protein>
    <submittedName>
        <fullName evidence="2">Uncharacterized protein</fullName>
    </submittedName>
</protein>
<geneLocation type="plasmid" evidence="2 3">
    <name>unnamed1</name>
</geneLocation>
<proteinExistence type="predicted"/>
<keyword evidence="2" id="KW-0614">Plasmid</keyword>
<reference evidence="2 3" key="1">
    <citation type="submission" date="2019-05" db="EMBL/GenBank/DDBJ databases">
        <title>Pseudorhodobacter turbinis sp. nov., isolated from the gut of the Korean turban shell.</title>
        <authorList>
            <person name="Jeong Y.-S."/>
            <person name="Kang W.-R."/>
            <person name="Bae J.-W."/>
        </authorList>
    </citation>
    <scope>NUCLEOTIDE SEQUENCE [LARGE SCALE GENOMIC DNA]</scope>
    <source>
        <strain evidence="2 3">S12M18</strain>
        <plasmid evidence="2 3">unnamed1</plasmid>
    </source>
</reference>
<dbReference type="AlphaFoldDB" id="A0A4P8EK19"/>